<keyword evidence="2" id="KW-1185">Reference proteome</keyword>
<gene>
    <name evidence="1" type="ORF">BU26DRAFT_25115</name>
</gene>
<dbReference type="GeneID" id="54574465"/>
<reference evidence="1" key="1">
    <citation type="journal article" date="2020" name="Stud. Mycol.">
        <title>101 Dothideomycetes genomes: a test case for predicting lifestyles and emergence of pathogens.</title>
        <authorList>
            <person name="Haridas S."/>
            <person name="Albert R."/>
            <person name="Binder M."/>
            <person name="Bloem J."/>
            <person name="Labutti K."/>
            <person name="Salamov A."/>
            <person name="Andreopoulos B."/>
            <person name="Baker S."/>
            <person name="Barry K."/>
            <person name="Bills G."/>
            <person name="Bluhm B."/>
            <person name="Cannon C."/>
            <person name="Castanera R."/>
            <person name="Culley D."/>
            <person name="Daum C."/>
            <person name="Ezra D."/>
            <person name="Gonzalez J."/>
            <person name="Henrissat B."/>
            <person name="Kuo A."/>
            <person name="Liang C."/>
            <person name="Lipzen A."/>
            <person name="Lutzoni F."/>
            <person name="Magnuson J."/>
            <person name="Mondo S."/>
            <person name="Nolan M."/>
            <person name="Ohm R."/>
            <person name="Pangilinan J."/>
            <person name="Park H.-J."/>
            <person name="Ramirez L."/>
            <person name="Alfaro M."/>
            <person name="Sun H."/>
            <person name="Tritt A."/>
            <person name="Yoshinaga Y."/>
            <person name="Zwiers L.-H."/>
            <person name="Turgeon B."/>
            <person name="Goodwin S."/>
            <person name="Spatafora J."/>
            <person name="Crous P."/>
            <person name="Grigoriev I."/>
        </authorList>
    </citation>
    <scope>NUCLEOTIDE SEQUENCE</scope>
    <source>
        <strain evidence="1">CBS 122368</strain>
    </source>
</reference>
<dbReference type="EMBL" id="ML987189">
    <property type="protein sequence ID" value="KAF2256580.1"/>
    <property type="molecule type" value="Genomic_DNA"/>
</dbReference>
<evidence type="ECO:0000313" key="2">
    <source>
        <dbReference type="Proteomes" id="UP000800094"/>
    </source>
</evidence>
<sequence length="179" mass="20699">MIQNQIGHLLELKMIALDKEILRDLQAMMERRYRKEWPIVTIALTILLHTRELDIGRNLFWSRYADPIGFWIHPSKPKTLIEKATISCNSLLSHFHCSMGLKPLEIEWDLQGSKEMVDNDPRVLLLMKWLQAQVTRLRNVGLIGREASALYEDGDPNSVGFTISSLVFEESGYEVKSIY</sequence>
<evidence type="ECO:0000313" key="1">
    <source>
        <dbReference type="EMBL" id="KAF2256580.1"/>
    </source>
</evidence>
<dbReference type="Proteomes" id="UP000800094">
    <property type="component" value="Unassembled WGS sequence"/>
</dbReference>
<organism evidence="1 2">
    <name type="scientific">Trematosphaeria pertusa</name>
    <dbReference type="NCBI Taxonomy" id="390896"/>
    <lineage>
        <taxon>Eukaryota</taxon>
        <taxon>Fungi</taxon>
        <taxon>Dikarya</taxon>
        <taxon>Ascomycota</taxon>
        <taxon>Pezizomycotina</taxon>
        <taxon>Dothideomycetes</taxon>
        <taxon>Pleosporomycetidae</taxon>
        <taxon>Pleosporales</taxon>
        <taxon>Massarineae</taxon>
        <taxon>Trematosphaeriaceae</taxon>
        <taxon>Trematosphaeria</taxon>
    </lineage>
</organism>
<proteinExistence type="predicted"/>
<dbReference type="RefSeq" id="XP_033691584.1">
    <property type="nucleotide sequence ID" value="XM_033821135.1"/>
</dbReference>
<protein>
    <submittedName>
        <fullName evidence="1">Uncharacterized protein</fullName>
    </submittedName>
</protein>
<name>A0A6A6J3V3_9PLEO</name>
<accession>A0A6A6J3V3</accession>
<dbReference type="AlphaFoldDB" id="A0A6A6J3V3"/>
<dbReference type="OrthoDB" id="5362630at2759"/>